<dbReference type="GO" id="GO:0022857">
    <property type="term" value="F:transmembrane transporter activity"/>
    <property type="evidence" value="ECO:0007669"/>
    <property type="project" value="UniProtKB-UniRule"/>
</dbReference>
<comment type="subunit">
    <text evidence="9">The complex comprises the extracytoplasmic solute receptor protein and the two transmembrane proteins.</text>
</comment>
<evidence type="ECO:0000256" key="3">
    <source>
        <dbReference type="ARBA" id="ARBA00022475"/>
    </source>
</evidence>
<dbReference type="GO" id="GO:0015740">
    <property type="term" value="P:C4-dicarboxylate transport"/>
    <property type="evidence" value="ECO:0007669"/>
    <property type="project" value="TreeGrafter"/>
</dbReference>
<evidence type="ECO:0000313" key="12">
    <source>
        <dbReference type="Proteomes" id="UP000249590"/>
    </source>
</evidence>
<gene>
    <name evidence="11" type="ORF">DLJ53_26775</name>
</gene>
<evidence type="ECO:0000256" key="4">
    <source>
        <dbReference type="ARBA" id="ARBA00022519"/>
    </source>
</evidence>
<keyword evidence="4 9" id="KW-0997">Cell inner membrane</keyword>
<dbReference type="RefSeq" id="WP_111351139.1">
    <property type="nucleotide sequence ID" value="NZ_QHHQ01000007.1"/>
</dbReference>
<evidence type="ECO:0000259" key="10">
    <source>
        <dbReference type="Pfam" id="PF04290"/>
    </source>
</evidence>
<feature type="domain" description="Tripartite ATP-independent periplasmic transporters DctQ component" evidence="10">
    <location>
        <begin position="24"/>
        <end position="153"/>
    </location>
</feature>
<feature type="transmembrane region" description="Helical" evidence="9">
    <location>
        <begin position="7"/>
        <end position="28"/>
    </location>
</feature>
<comment type="caution">
    <text evidence="11">The sequence shown here is derived from an EMBL/GenBank/DDBJ whole genome shotgun (WGS) entry which is preliminary data.</text>
</comment>
<comment type="function">
    <text evidence="9">Part of the tripartite ATP-independent periplasmic (TRAP) transport system.</text>
</comment>
<dbReference type="AlphaFoldDB" id="A0A8B2NK96"/>
<evidence type="ECO:0000256" key="9">
    <source>
        <dbReference type="RuleBase" id="RU369079"/>
    </source>
</evidence>
<feature type="transmembrane region" description="Helical" evidence="9">
    <location>
        <begin position="48"/>
        <end position="65"/>
    </location>
</feature>
<keyword evidence="3" id="KW-1003">Cell membrane</keyword>
<keyword evidence="6 9" id="KW-1133">Transmembrane helix</keyword>
<evidence type="ECO:0000256" key="1">
    <source>
        <dbReference type="ARBA" id="ARBA00004429"/>
    </source>
</evidence>
<organism evidence="11 12">
    <name type="scientific">Acuticoccus sediminis</name>
    <dbReference type="NCBI Taxonomy" id="2184697"/>
    <lineage>
        <taxon>Bacteria</taxon>
        <taxon>Pseudomonadati</taxon>
        <taxon>Pseudomonadota</taxon>
        <taxon>Alphaproteobacteria</taxon>
        <taxon>Hyphomicrobiales</taxon>
        <taxon>Amorphaceae</taxon>
        <taxon>Acuticoccus</taxon>
    </lineage>
</organism>
<protein>
    <recommendedName>
        <fullName evidence="9">TRAP transporter small permease protein</fullName>
    </recommendedName>
</protein>
<evidence type="ECO:0000313" key="11">
    <source>
        <dbReference type="EMBL" id="RAH98314.1"/>
    </source>
</evidence>
<keyword evidence="7 9" id="KW-0472">Membrane</keyword>
<dbReference type="OrthoDB" id="7843639at2"/>
<proteinExistence type="inferred from homology"/>
<accession>A0A8B2NK96</accession>
<feature type="transmembrane region" description="Helical" evidence="9">
    <location>
        <begin position="127"/>
        <end position="145"/>
    </location>
</feature>
<dbReference type="PANTHER" id="PTHR35011:SF5">
    <property type="entry name" value="SIALIC ACID TRAP TRANSPORTER SMALL PERMEASE PROTEIN SIAQ"/>
    <property type="match status" value="1"/>
</dbReference>
<evidence type="ECO:0000256" key="5">
    <source>
        <dbReference type="ARBA" id="ARBA00022692"/>
    </source>
</evidence>
<evidence type="ECO:0000256" key="7">
    <source>
        <dbReference type="ARBA" id="ARBA00023136"/>
    </source>
</evidence>
<keyword evidence="12" id="KW-1185">Reference proteome</keyword>
<comment type="similarity">
    <text evidence="8 9">Belongs to the TRAP transporter small permease family.</text>
</comment>
<evidence type="ECO:0000256" key="8">
    <source>
        <dbReference type="ARBA" id="ARBA00038436"/>
    </source>
</evidence>
<dbReference type="GO" id="GO:0005886">
    <property type="term" value="C:plasma membrane"/>
    <property type="evidence" value="ECO:0007669"/>
    <property type="project" value="UniProtKB-SubCell"/>
</dbReference>
<dbReference type="PANTHER" id="PTHR35011">
    <property type="entry name" value="2,3-DIKETO-L-GULONATE TRAP TRANSPORTER SMALL PERMEASE PROTEIN YIAM"/>
    <property type="match status" value="1"/>
</dbReference>
<reference evidence="11 12" key="1">
    <citation type="submission" date="2018-05" db="EMBL/GenBank/DDBJ databases">
        <title>Acuticoccus sediminis sp. nov., isolated from deep-sea sediment of Indian Ocean.</title>
        <authorList>
            <person name="Liu X."/>
            <person name="Lai Q."/>
            <person name="Du Y."/>
            <person name="Sun F."/>
            <person name="Zhang X."/>
            <person name="Wang S."/>
            <person name="Shao Z."/>
        </authorList>
    </citation>
    <scope>NUCLEOTIDE SEQUENCE [LARGE SCALE GENOMIC DNA]</scope>
    <source>
        <strain evidence="11 12">PTG4-2</strain>
    </source>
</reference>
<dbReference type="InterPro" id="IPR007387">
    <property type="entry name" value="TRAP_DctQ"/>
</dbReference>
<comment type="subcellular location">
    <subcellularLocation>
        <location evidence="1 9">Cell inner membrane</location>
        <topology evidence="1 9">Multi-pass membrane protein</topology>
    </subcellularLocation>
</comment>
<evidence type="ECO:0000256" key="2">
    <source>
        <dbReference type="ARBA" id="ARBA00022448"/>
    </source>
</evidence>
<evidence type="ECO:0000256" key="6">
    <source>
        <dbReference type="ARBA" id="ARBA00022989"/>
    </source>
</evidence>
<dbReference type="Pfam" id="PF04290">
    <property type="entry name" value="DctQ"/>
    <property type="match status" value="1"/>
</dbReference>
<sequence>MIRFLDFLYVALKVAITLLIAALIVPVTMQVLSRYTGLVPRFIWTEELARFCFVWMIMVGSMIAVRDDTHFDVDLLPVPETARALGLSKLVRHLAMAGLAVAFLWYGRPFVNQGLMQTSEIAELPMVTIYIAWPLVGAVWLVFLIEKIVRDVRYVRMGPVALPPYDPIRRSGDLEAVEHVDVPR</sequence>
<keyword evidence="5 9" id="KW-0812">Transmembrane</keyword>
<dbReference type="Proteomes" id="UP000249590">
    <property type="component" value="Unassembled WGS sequence"/>
</dbReference>
<feature type="transmembrane region" description="Helical" evidence="9">
    <location>
        <begin position="90"/>
        <end position="107"/>
    </location>
</feature>
<name>A0A8B2NK96_9HYPH</name>
<keyword evidence="2 9" id="KW-0813">Transport</keyword>
<dbReference type="InterPro" id="IPR055348">
    <property type="entry name" value="DctQ"/>
</dbReference>
<dbReference type="EMBL" id="QHHQ01000007">
    <property type="protein sequence ID" value="RAH98314.1"/>
    <property type="molecule type" value="Genomic_DNA"/>
</dbReference>